<keyword evidence="1" id="KW-0732">Signal</keyword>
<evidence type="ECO:0000313" key="2">
    <source>
        <dbReference type="EMBL" id="AVR62504.1"/>
    </source>
</evidence>
<proteinExistence type="predicted"/>
<dbReference type="EMBL" id="MG692656">
    <property type="protein sequence ID" value="AVR62504.1"/>
    <property type="molecule type" value="Genomic_DNA"/>
</dbReference>
<dbReference type="InterPro" id="IPR032811">
    <property type="entry name" value="Put_conjugal_transfer"/>
</dbReference>
<dbReference type="AlphaFoldDB" id="A0A2R4ACZ0"/>
<organism evidence="2">
    <name type="scientific">Escherichia coli</name>
    <dbReference type="NCBI Taxonomy" id="562"/>
    <lineage>
        <taxon>Bacteria</taxon>
        <taxon>Pseudomonadati</taxon>
        <taxon>Pseudomonadota</taxon>
        <taxon>Gammaproteobacteria</taxon>
        <taxon>Enterobacterales</taxon>
        <taxon>Enterobacteriaceae</taxon>
        <taxon>Escherichia</taxon>
    </lineage>
</organism>
<evidence type="ECO:0008006" key="4">
    <source>
        <dbReference type="Google" id="ProtNLM"/>
    </source>
</evidence>
<dbReference type="Gene3D" id="2.40.160.60">
    <property type="entry name" value="Outer membrane protein transport protein (OMPP1/FadL/TodX)"/>
    <property type="match status" value="1"/>
</dbReference>
<dbReference type="EMBL" id="MG692665">
    <property type="protein sequence ID" value="AVR62669.1"/>
    <property type="molecule type" value="Genomic_DNA"/>
</dbReference>
<evidence type="ECO:0000256" key="1">
    <source>
        <dbReference type="SAM" id="SignalP"/>
    </source>
</evidence>
<accession>A0A2R4ACZ0</accession>
<protein>
    <recommendedName>
        <fullName evidence="4">Conjugal transfer protein TraF</fullName>
    </recommendedName>
</protein>
<evidence type="ECO:0000313" key="3">
    <source>
        <dbReference type="EMBL" id="AVR62669.1"/>
    </source>
</evidence>
<reference evidence="2" key="1">
    <citation type="journal article" date="2018" name="Vet. Microbiol.">
        <title>Longitudinal study of Escherichia coli plasmid resistance to extended-spectrum cephalosporins in free-range broilers.</title>
        <authorList>
            <person name="Baron S."/>
            <person name="Le Devendec L."/>
            <person name="Touzain F."/>
            <person name="Jouy E."/>
            <person name="Lucas P."/>
            <person name="de Boisseson C."/>
            <person name="Larvor E."/>
            <person name="Kempf I."/>
        </authorList>
    </citation>
    <scope>NUCLEOTIDE SEQUENCE</scope>
    <source>
        <strain evidence="2">DH5alpha</strain>
        <plasmid evidence="2">p300-2</plasmid>
        <plasmid evidence="3">p300-4</plasmid>
    </source>
</reference>
<dbReference type="Pfam" id="PF13729">
    <property type="entry name" value="TraF_2"/>
    <property type="match status" value="1"/>
</dbReference>
<feature type="chain" id="PRO_5036047518" description="Conjugal transfer protein TraF" evidence="1">
    <location>
        <begin position="24"/>
        <end position="407"/>
    </location>
</feature>
<sequence>MKKNHITRTIIASAVLFSFNAAAATSYFEARNDAMGGTGVASSHYGVAPLANPALLTKHNSNDDFSLLLPSVGAQVADPDDVSNKADDVKDDWDLFDSAVDNQHGVQQAAANLKHRLQEFRNINADAQVGVSAVAAMANDTLPFALMVKSYGTVSVNGKVNDADLDYLDKVANGTITDVDKNALTSRAFGRAAVITDVGISFAKELETAGQKWSLGVTPKYQRVDLFNYNVTVRDYDKDDFDGDKYHNTKNGFNADIGAYTDLNDNWTVGLVAQNIIPRSIDTKVVNGFKETFKVRPQATAGVSWHNDLFTTALDIDLTPASGFTSDSKRQFASVGAEFNAWKWAQLRAGYRQNMASNSGSAFTAGVGISPFDVVHIDVSGLVELTTITVQWHNFSSLSDYCPRPRH</sequence>
<keyword evidence="2" id="KW-0614">Plasmid</keyword>
<name>A0A2R4ACZ0_ECOLX</name>
<geneLocation type="plasmid" evidence="3">
    <name>p300-4</name>
</geneLocation>
<geneLocation type="plasmid" evidence="2">
    <name>p300-2</name>
</geneLocation>
<feature type="signal peptide" evidence="1">
    <location>
        <begin position="1"/>
        <end position="23"/>
    </location>
</feature>
<gene>
    <name evidence="2" type="ORF">p300-2_00053</name>
    <name evidence="3" type="ORF">p300-4_00088</name>
</gene>